<evidence type="ECO:0000259" key="2">
    <source>
        <dbReference type="Pfam" id="PF03464"/>
    </source>
</evidence>
<dbReference type="KEGG" id="apln:112905406"/>
<gene>
    <name evidence="5" type="primary">LOC112905406</name>
</gene>
<dbReference type="RefSeq" id="XP_025833557.1">
    <property type="nucleotide sequence ID" value="XM_025977772.1"/>
</dbReference>
<dbReference type="PANTHER" id="PTHR10113">
    <property type="entry name" value="PEPTIDE CHAIN RELEASE FACTOR SUBUNIT 1"/>
    <property type="match status" value="1"/>
</dbReference>
<dbReference type="GO" id="GO:0003747">
    <property type="term" value="F:translation release factor activity"/>
    <property type="evidence" value="ECO:0007669"/>
    <property type="project" value="InterPro"/>
</dbReference>
<dbReference type="Gene3D" id="3.30.1330.30">
    <property type="match status" value="1"/>
</dbReference>
<dbReference type="Gene3D" id="3.30.420.60">
    <property type="entry name" value="eRF1 domain 2"/>
    <property type="match status" value="1"/>
</dbReference>
<accession>A0A7F5RC64</accession>
<dbReference type="InterPro" id="IPR029064">
    <property type="entry name" value="Ribosomal_eL30-like_sf"/>
</dbReference>
<reference evidence="5" key="1">
    <citation type="submission" date="2025-08" db="UniProtKB">
        <authorList>
            <consortium name="RefSeq"/>
        </authorList>
    </citation>
    <scope>IDENTIFICATION</scope>
    <source>
        <tissue evidence="5">Entire body</tissue>
    </source>
</reference>
<dbReference type="Pfam" id="PF03464">
    <property type="entry name" value="eRF1_2"/>
    <property type="match status" value="1"/>
</dbReference>
<dbReference type="GeneID" id="112905406"/>
<dbReference type="Proteomes" id="UP000192223">
    <property type="component" value="Unplaced"/>
</dbReference>
<dbReference type="InterPro" id="IPR042226">
    <property type="entry name" value="eFR1_2_sf"/>
</dbReference>
<evidence type="ECO:0000313" key="5">
    <source>
        <dbReference type="RefSeq" id="XP_025833557.1"/>
    </source>
</evidence>
<keyword evidence="4" id="KW-1185">Reference proteome</keyword>
<evidence type="ECO:0000313" key="4">
    <source>
        <dbReference type="Proteomes" id="UP000192223"/>
    </source>
</evidence>
<feature type="domain" description="eRF1" evidence="3">
    <location>
        <begin position="50"/>
        <end position="187"/>
    </location>
</feature>
<dbReference type="OrthoDB" id="10254527at2759"/>
<comment type="subunit">
    <text evidence="1">Heterodimer of two subunits, one of which binds GTP.</text>
</comment>
<dbReference type="InterPro" id="IPR005142">
    <property type="entry name" value="eRF1_3"/>
</dbReference>
<evidence type="ECO:0000256" key="1">
    <source>
        <dbReference type="ARBA" id="ARBA00011520"/>
    </source>
</evidence>
<organism evidence="4 5">
    <name type="scientific">Agrilus planipennis</name>
    <name type="common">Emerald ash borer</name>
    <name type="synonym">Agrilus marcopoli</name>
    <dbReference type="NCBI Taxonomy" id="224129"/>
    <lineage>
        <taxon>Eukaryota</taxon>
        <taxon>Metazoa</taxon>
        <taxon>Ecdysozoa</taxon>
        <taxon>Arthropoda</taxon>
        <taxon>Hexapoda</taxon>
        <taxon>Insecta</taxon>
        <taxon>Pterygota</taxon>
        <taxon>Neoptera</taxon>
        <taxon>Endopterygota</taxon>
        <taxon>Coleoptera</taxon>
        <taxon>Polyphaga</taxon>
        <taxon>Elateriformia</taxon>
        <taxon>Buprestoidea</taxon>
        <taxon>Buprestidae</taxon>
        <taxon>Agrilinae</taxon>
        <taxon>Agrilus</taxon>
    </lineage>
</organism>
<dbReference type="FunFam" id="3.30.1330.30:FF:000009">
    <property type="entry name" value="Eukaryotic peptide chain release factor subunit 1"/>
    <property type="match status" value="1"/>
</dbReference>
<proteinExistence type="predicted"/>
<name>A0A7F5RC64_AGRPL</name>
<dbReference type="InterPro" id="IPR004403">
    <property type="entry name" value="Peptide_chain-rel_eRF1/aRF1"/>
</dbReference>
<sequence>MEIYCITIFFCPLQRLQAKVIKLVDVSYGGENGFNQAIELAAESLQNVKFIQEKKLIGRYFDEISQDTGKYCFGVEDTLKGLELGAVETLICWENLDIQRYVLKNHTVGTETVLHLTPEQEKDKSHFTDKETGVELELVECQPLLEWLANNYKNFGATLEIITDKSQEGSQFVRGFGGIGGLLRYKVDFQSMQLEEYENGEEFDLDSY</sequence>
<dbReference type="InParanoid" id="A0A7F5RC64"/>
<dbReference type="Pfam" id="PF03465">
    <property type="entry name" value="eRF1_3"/>
    <property type="match status" value="1"/>
</dbReference>
<dbReference type="SUPFAM" id="SSF55315">
    <property type="entry name" value="L30e-like"/>
    <property type="match status" value="1"/>
</dbReference>
<dbReference type="InterPro" id="IPR005141">
    <property type="entry name" value="eRF1_2"/>
</dbReference>
<protein>
    <submittedName>
        <fullName evidence="5">Eukaryotic peptide chain release factor subunit 1-like</fullName>
    </submittedName>
</protein>
<dbReference type="AlphaFoldDB" id="A0A7F5RC64"/>
<evidence type="ECO:0000259" key="3">
    <source>
        <dbReference type="Pfam" id="PF03465"/>
    </source>
</evidence>
<feature type="domain" description="eRF1" evidence="2">
    <location>
        <begin position="14"/>
        <end position="47"/>
    </location>
</feature>